<dbReference type="SUPFAM" id="SSF140383">
    <property type="entry name" value="BSD domain-like"/>
    <property type="match status" value="1"/>
</dbReference>
<name>A0A0G4F9T1_VITBC</name>
<organism evidence="3 4">
    <name type="scientific">Vitrella brassicaformis (strain CCMP3155)</name>
    <dbReference type="NCBI Taxonomy" id="1169540"/>
    <lineage>
        <taxon>Eukaryota</taxon>
        <taxon>Sar</taxon>
        <taxon>Alveolata</taxon>
        <taxon>Colpodellida</taxon>
        <taxon>Vitrellaceae</taxon>
        <taxon>Vitrella</taxon>
    </lineage>
</organism>
<sequence length="202" mass="22761">MGSAESTSAEEEQVEMELKDMEQGVLQDDNFPWFHIVQWCSEDVSSDTVFRWSLDEVRERVLRLTDSVESFLEQCPPADIPEFTLDDSTTFVEWAGALLDQLPSLKEVRYRLVPSRIKEERFWKRYFGAIKNILTQELLATPTAEKTRAFSIKASVQNGLPPRPSSIAPDAAQSHTHLMNGTTQPNGVPQTDALLPPTIPSP</sequence>
<evidence type="ECO:0000256" key="1">
    <source>
        <dbReference type="SAM" id="MobiDB-lite"/>
    </source>
</evidence>
<feature type="region of interest" description="Disordered" evidence="1">
    <location>
        <begin position="157"/>
        <end position="202"/>
    </location>
</feature>
<dbReference type="EMBL" id="CDMY01000391">
    <property type="protein sequence ID" value="CEM09022.1"/>
    <property type="molecule type" value="Genomic_DNA"/>
</dbReference>
<evidence type="ECO:0000313" key="3">
    <source>
        <dbReference type="EMBL" id="CEM09022.1"/>
    </source>
</evidence>
<dbReference type="Proteomes" id="UP000041254">
    <property type="component" value="Unassembled WGS sequence"/>
</dbReference>
<dbReference type="Pfam" id="PF03909">
    <property type="entry name" value="BSD"/>
    <property type="match status" value="1"/>
</dbReference>
<dbReference type="Gene3D" id="1.10.3970.10">
    <property type="entry name" value="BSD domain"/>
    <property type="match status" value="1"/>
</dbReference>
<dbReference type="InterPro" id="IPR035925">
    <property type="entry name" value="BSD_dom_sf"/>
</dbReference>
<dbReference type="PhylomeDB" id="A0A0G4F9T1"/>
<dbReference type="SMART" id="SM00751">
    <property type="entry name" value="BSD"/>
    <property type="match status" value="1"/>
</dbReference>
<dbReference type="AlphaFoldDB" id="A0A0G4F9T1"/>
<gene>
    <name evidence="3" type="ORF">Vbra_4229</name>
</gene>
<evidence type="ECO:0000313" key="4">
    <source>
        <dbReference type="Proteomes" id="UP000041254"/>
    </source>
</evidence>
<feature type="compositionally biased region" description="Polar residues" evidence="1">
    <location>
        <begin position="173"/>
        <end position="189"/>
    </location>
</feature>
<evidence type="ECO:0000259" key="2">
    <source>
        <dbReference type="PROSITE" id="PS50858"/>
    </source>
</evidence>
<dbReference type="InParanoid" id="A0A0G4F9T1"/>
<keyword evidence="4" id="KW-1185">Reference proteome</keyword>
<dbReference type="OrthoDB" id="47923at2759"/>
<dbReference type="PROSITE" id="PS50858">
    <property type="entry name" value="BSD"/>
    <property type="match status" value="1"/>
</dbReference>
<accession>A0A0G4F9T1</accession>
<dbReference type="VEuPathDB" id="CryptoDB:Vbra_4229"/>
<dbReference type="InterPro" id="IPR005607">
    <property type="entry name" value="BSD_dom"/>
</dbReference>
<reference evidence="3 4" key="1">
    <citation type="submission" date="2014-11" db="EMBL/GenBank/DDBJ databases">
        <authorList>
            <person name="Zhu J."/>
            <person name="Qi W."/>
            <person name="Song R."/>
        </authorList>
    </citation>
    <scope>NUCLEOTIDE SEQUENCE [LARGE SCALE GENOMIC DNA]</scope>
</reference>
<proteinExistence type="predicted"/>
<feature type="domain" description="BSD" evidence="2">
    <location>
        <begin position="79"/>
        <end position="134"/>
    </location>
</feature>
<protein>
    <recommendedName>
        <fullName evidence="2">BSD domain-containing protein</fullName>
    </recommendedName>
</protein>